<keyword evidence="2" id="KW-0677">Repeat</keyword>
<dbReference type="Proteomes" id="UP000187455">
    <property type="component" value="Unassembled WGS sequence"/>
</dbReference>
<dbReference type="SMART" id="SM00320">
    <property type="entry name" value="WD40"/>
    <property type="match status" value="2"/>
</dbReference>
<feature type="region of interest" description="Disordered" evidence="3">
    <location>
        <begin position="14"/>
        <end position="84"/>
    </location>
</feature>
<proteinExistence type="predicted"/>
<evidence type="ECO:0000256" key="3">
    <source>
        <dbReference type="SAM" id="MobiDB-lite"/>
    </source>
</evidence>
<feature type="compositionally biased region" description="Acidic residues" evidence="3">
    <location>
        <begin position="24"/>
        <end position="35"/>
    </location>
</feature>
<dbReference type="EMBL" id="LSSL01005413">
    <property type="protein sequence ID" value="OLY78844.1"/>
    <property type="molecule type" value="Genomic_DNA"/>
</dbReference>
<accession>A0A1R0GPN5</accession>
<feature type="domain" description="Transcription factor spt8 beta-propeller" evidence="4">
    <location>
        <begin position="245"/>
        <end position="411"/>
    </location>
</feature>
<dbReference type="InterPro" id="IPR036322">
    <property type="entry name" value="WD40_repeat_dom_sf"/>
</dbReference>
<dbReference type="InterPro" id="IPR015943">
    <property type="entry name" value="WD40/YVTN_repeat-like_dom_sf"/>
</dbReference>
<dbReference type="PANTHER" id="PTHR19848">
    <property type="entry name" value="WD40 REPEAT PROTEIN"/>
    <property type="match status" value="1"/>
</dbReference>
<protein>
    <submittedName>
        <fullName evidence="5">Transcription factor spt8</fullName>
    </submittedName>
</protein>
<dbReference type="SUPFAM" id="SSF50978">
    <property type="entry name" value="WD40 repeat-like"/>
    <property type="match status" value="1"/>
</dbReference>
<evidence type="ECO:0000313" key="6">
    <source>
        <dbReference type="Proteomes" id="UP000187455"/>
    </source>
</evidence>
<dbReference type="PANTHER" id="PTHR19848:SF8">
    <property type="entry name" value="F-BOX AND WD REPEAT DOMAIN CONTAINING 7"/>
    <property type="match status" value="1"/>
</dbReference>
<organism evidence="5 6">
    <name type="scientific">Smittium mucronatum</name>
    <dbReference type="NCBI Taxonomy" id="133383"/>
    <lineage>
        <taxon>Eukaryota</taxon>
        <taxon>Fungi</taxon>
        <taxon>Fungi incertae sedis</taxon>
        <taxon>Zoopagomycota</taxon>
        <taxon>Kickxellomycotina</taxon>
        <taxon>Harpellomycetes</taxon>
        <taxon>Harpellales</taxon>
        <taxon>Legeriomycetaceae</taxon>
        <taxon>Smittium</taxon>
    </lineage>
</organism>
<keyword evidence="6" id="KW-1185">Reference proteome</keyword>
<dbReference type="OrthoDB" id="10260946at2759"/>
<dbReference type="AlphaFoldDB" id="A0A1R0GPN5"/>
<sequence>MMSGKVEKNIDDDFLEKEFFGGSSDEELEELEDSEIQSKDIDFEPSENENDAKLKKEDSEQNAISDTELKKTDEKNNILSSDNPSIKKESQLVITQTIDDATVDFNENTNLSPEIHLLNGKIKNPENIISGISRTKTPENLEINTELVSDLNISLQNIPPKQEVEPKKEAEKKLENKPLTAGVMSSYFFHKESDEPGASLSPIYSMDYWDLNTGGISRSFVGHISQLSCGSFQPINTNFASTGAISNIPLFMTTSIDGSTLVWDVRDKSALPMKITPPPRTPPWALSSCWGADGKKIYVGRRNSTIDEFDIVAGKLVQSLKLPSSSGPVSQVCGLPNNDSILSSSFDNLRVWDLSMNVEKRGFIQFQVIPAHHGATISQMYIDESGKYLATAVGSREWDGTGANTILFYEISPQ</sequence>
<feature type="compositionally biased region" description="Basic and acidic residues" evidence="3">
    <location>
        <begin position="50"/>
        <end position="59"/>
    </location>
</feature>
<dbReference type="InterPro" id="IPR057544">
    <property type="entry name" value="Beta-prop_SPT8"/>
</dbReference>
<name>A0A1R0GPN5_9FUNG</name>
<keyword evidence="1" id="KW-0853">WD repeat</keyword>
<reference evidence="5 6" key="1">
    <citation type="journal article" date="2016" name="Mol. Biol. Evol.">
        <title>Genome-Wide Survey of Gut Fungi (Harpellales) Reveals the First Horizontally Transferred Ubiquitin Gene from a Mosquito Host.</title>
        <authorList>
            <person name="Wang Y."/>
            <person name="White M.M."/>
            <person name="Kvist S."/>
            <person name="Moncalvo J.M."/>
        </authorList>
    </citation>
    <scope>NUCLEOTIDE SEQUENCE [LARGE SCALE GENOMIC DNA]</scope>
    <source>
        <strain evidence="5 6">ALG-7-W6</strain>
    </source>
</reference>
<comment type="caution">
    <text evidence="5">The sequence shown here is derived from an EMBL/GenBank/DDBJ whole genome shotgun (WGS) entry which is preliminary data.</text>
</comment>
<gene>
    <name evidence="5" type="ORF">AYI68_g7100</name>
</gene>
<evidence type="ECO:0000259" key="4">
    <source>
        <dbReference type="Pfam" id="PF23798"/>
    </source>
</evidence>
<evidence type="ECO:0000256" key="1">
    <source>
        <dbReference type="ARBA" id="ARBA00022574"/>
    </source>
</evidence>
<dbReference type="STRING" id="133383.A0A1R0GPN5"/>
<evidence type="ECO:0000256" key="2">
    <source>
        <dbReference type="ARBA" id="ARBA00022737"/>
    </source>
</evidence>
<evidence type="ECO:0000313" key="5">
    <source>
        <dbReference type="EMBL" id="OLY78844.1"/>
    </source>
</evidence>
<feature type="compositionally biased region" description="Basic and acidic residues" evidence="3">
    <location>
        <begin position="67"/>
        <end position="76"/>
    </location>
</feature>
<dbReference type="Gene3D" id="2.130.10.10">
    <property type="entry name" value="YVTN repeat-like/Quinoprotein amine dehydrogenase"/>
    <property type="match status" value="1"/>
</dbReference>
<dbReference type="InterPro" id="IPR001680">
    <property type="entry name" value="WD40_rpt"/>
</dbReference>
<dbReference type="Pfam" id="PF23798">
    <property type="entry name" value="Beta-prop_SPT8"/>
    <property type="match status" value="1"/>
</dbReference>